<organism evidence="1">
    <name type="scientific">marine metagenome</name>
    <dbReference type="NCBI Taxonomy" id="408172"/>
    <lineage>
        <taxon>unclassified sequences</taxon>
        <taxon>metagenomes</taxon>
        <taxon>ecological metagenomes</taxon>
    </lineage>
</organism>
<name>A0A382IZL5_9ZZZZ</name>
<proteinExistence type="predicted"/>
<protein>
    <recommendedName>
        <fullName evidence="2">Electron transfer flavoprotein alpha/beta-subunit N-terminal domain-containing protein</fullName>
    </recommendedName>
</protein>
<feature type="non-terminal residue" evidence="1">
    <location>
        <position position="31"/>
    </location>
</feature>
<sequence>MSETIVIAETKQGMLHSVTAELVSAASALGA</sequence>
<accession>A0A382IZL5</accession>
<dbReference type="EMBL" id="UINC01070726">
    <property type="protein sequence ID" value="SVC05096.1"/>
    <property type="molecule type" value="Genomic_DNA"/>
</dbReference>
<evidence type="ECO:0008006" key="2">
    <source>
        <dbReference type="Google" id="ProtNLM"/>
    </source>
</evidence>
<dbReference type="AlphaFoldDB" id="A0A382IZL5"/>
<gene>
    <name evidence="1" type="ORF">METZ01_LOCUS257950</name>
</gene>
<evidence type="ECO:0000313" key="1">
    <source>
        <dbReference type="EMBL" id="SVC05096.1"/>
    </source>
</evidence>
<reference evidence="1" key="1">
    <citation type="submission" date="2018-05" db="EMBL/GenBank/DDBJ databases">
        <authorList>
            <person name="Lanie J.A."/>
            <person name="Ng W.-L."/>
            <person name="Kazmierczak K.M."/>
            <person name="Andrzejewski T.M."/>
            <person name="Davidsen T.M."/>
            <person name="Wayne K.J."/>
            <person name="Tettelin H."/>
            <person name="Glass J.I."/>
            <person name="Rusch D."/>
            <person name="Podicherti R."/>
            <person name="Tsui H.-C.T."/>
            <person name="Winkler M.E."/>
        </authorList>
    </citation>
    <scope>NUCLEOTIDE SEQUENCE</scope>
</reference>